<evidence type="ECO:0000256" key="12">
    <source>
        <dbReference type="ARBA" id="ARBA00023303"/>
    </source>
</evidence>
<keyword evidence="4" id="KW-0677">Repeat</keyword>
<keyword evidence="2" id="KW-0813">Transport</keyword>
<feature type="transmembrane region" description="Helical" evidence="14">
    <location>
        <begin position="297"/>
        <end position="320"/>
    </location>
</feature>
<evidence type="ECO:0000256" key="13">
    <source>
        <dbReference type="SAM" id="MobiDB-lite"/>
    </source>
</evidence>
<keyword evidence="10" id="KW-0869">Chloride channel</keyword>
<dbReference type="Gene3D" id="3.10.580.10">
    <property type="entry name" value="CBS-domain"/>
    <property type="match status" value="2"/>
</dbReference>
<evidence type="ECO:0000256" key="8">
    <source>
        <dbReference type="ARBA" id="ARBA00023122"/>
    </source>
</evidence>
<evidence type="ECO:0000256" key="5">
    <source>
        <dbReference type="ARBA" id="ARBA00022882"/>
    </source>
</evidence>
<evidence type="ECO:0000256" key="3">
    <source>
        <dbReference type="ARBA" id="ARBA00022692"/>
    </source>
</evidence>
<evidence type="ECO:0000313" key="16">
    <source>
        <dbReference type="RefSeq" id="XP_023159748.2"/>
    </source>
</evidence>
<keyword evidence="8" id="KW-0129">CBS domain</keyword>
<evidence type="ECO:0000256" key="10">
    <source>
        <dbReference type="ARBA" id="ARBA00023173"/>
    </source>
</evidence>
<dbReference type="PANTHER" id="PTHR45720">
    <property type="entry name" value="CHLORIDE CHANNEL PROTEIN 2"/>
    <property type="match status" value="1"/>
</dbReference>
<evidence type="ECO:0000256" key="6">
    <source>
        <dbReference type="ARBA" id="ARBA00022989"/>
    </source>
</evidence>
<sequence length="1047" mass="117617">MFNNSRTHQDEYIREYAFEPELLINREEYLREEQRAHKVPATPVRLRWDEAIAKQKQQQQRKSAETASDDKNQIEFEIEAFYYMYGRYTKDLGEFAKDEARKLKLLEKRRKQEDKQRNKELLGKRATRIKRISSWIWKHTLARLGEDWVFLALLGIIMALLSFIMDKGISICTNARIWLYRDLTSQPFIQYIAWVSLPVCLILFSAGFVHLIAPQSIGSGIPEMKTILRGVALKEYLTFKTLVAKVIGLMATLGSGMPLGKEGPFVHIASIVAQLLSKLVTSFQGIYENESRNSEMLAAACAVGVGACFAAPVGGVLFSIEVTTTYFAVRNYWRGFFAAVCGATVFRLLAVWFQNADTVRALFLTNFTTEFPFDPQELFVFALIGFVCGLGGATYVWVHRRYVLFMRSNKRMNKFLQKNRFLYPGFLALLVSSISFPLGTGQFLAGELSTHEQVTQLFSNFTWSRDDLTVEQAAVVTHWMTSYTSVFANLVIFTIFTFFFSIIASTIPVPSGMFIPVFKIGAAFGRLVGELMASWFPHGVRYGGRLSPIMPGGYAVVGAAAFSGSVTHTVSVAVIIFEMTGQITHVVPVMIAVLVANAVAALLQPSIYDSIILIKKLPYLPDLLPSSSGMYSIFVEDFMVRDVKYIWHGISYQKLKEVLKINKTLRSLPLVDSPENMILLGSVQRYELIKIIEKHIGREKRMEVAQKWQKEAEERAIEEEKKKQEAELKQRRPSRFEVLPAPDILSLRQIANDEMLPPKKRAETMHSSLTPRKSILKKTNSFNLKTYAPASPHSPSITPYTTITGNSEFRIRSAFEAIFKKSTTLQDVQPDPEMGSISPAASNIEVQVQSAPSVPSTPGISKKVQLPRERVIDMSPEDQKQWELEEMLKPIDLEKTQIHIDPSPFQLVERTSILKVHSLFSMVGINHAYVTKIGRLVGVVGLKELRKAIEDINSNSFVAHPRDEDLNRDSKPAAEKPLLAVSPNASDKAVDMTITSMDSALSNSDNCSDIEMEHLKSLDTSEVALTLPPTDANAKATATTQDTNKSV</sequence>
<dbReference type="OrthoDB" id="4564at2759"/>
<protein>
    <submittedName>
        <fullName evidence="16">Chloride channel protein 2 isoform X7</fullName>
    </submittedName>
</protein>
<keyword evidence="12" id="KW-0407">Ion channel</keyword>
<name>A0A6J1L4L6_DROHY</name>
<keyword evidence="5" id="KW-0851">Voltage-gated channel</keyword>
<reference evidence="16" key="1">
    <citation type="submission" date="2025-08" db="UniProtKB">
        <authorList>
            <consortium name="RefSeq"/>
        </authorList>
    </citation>
    <scope>IDENTIFICATION</scope>
    <source>
        <strain evidence="16">15085-1641.00</strain>
        <tissue evidence="16">Whole body</tissue>
    </source>
</reference>
<feature type="transmembrane region" description="Helical" evidence="14">
    <location>
        <begin position="332"/>
        <end position="353"/>
    </location>
</feature>
<evidence type="ECO:0000256" key="14">
    <source>
        <dbReference type="SAM" id="Phobius"/>
    </source>
</evidence>
<evidence type="ECO:0000256" key="2">
    <source>
        <dbReference type="ARBA" id="ARBA00022448"/>
    </source>
</evidence>
<keyword evidence="9 14" id="KW-0472">Membrane</keyword>
<feature type="transmembrane region" description="Helical" evidence="14">
    <location>
        <begin position="188"/>
        <end position="212"/>
    </location>
</feature>
<evidence type="ECO:0000256" key="4">
    <source>
        <dbReference type="ARBA" id="ARBA00022737"/>
    </source>
</evidence>
<feature type="compositionally biased region" description="Polar residues" evidence="13">
    <location>
        <begin position="1036"/>
        <end position="1047"/>
    </location>
</feature>
<dbReference type="InterPro" id="IPR046342">
    <property type="entry name" value="CBS_dom_sf"/>
</dbReference>
<feature type="transmembrane region" description="Helical" evidence="14">
    <location>
        <begin position="589"/>
        <end position="608"/>
    </location>
</feature>
<dbReference type="RefSeq" id="XP_023159748.2">
    <property type="nucleotide sequence ID" value="XM_023303980.2"/>
</dbReference>
<dbReference type="InterPro" id="IPR001807">
    <property type="entry name" value="ClC"/>
</dbReference>
<dbReference type="SUPFAM" id="SSF54631">
    <property type="entry name" value="CBS-domain pair"/>
    <property type="match status" value="1"/>
</dbReference>
<evidence type="ECO:0000256" key="7">
    <source>
        <dbReference type="ARBA" id="ARBA00023065"/>
    </source>
</evidence>
<dbReference type="GO" id="GO:0005247">
    <property type="term" value="F:voltage-gated chloride channel activity"/>
    <property type="evidence" value="ECO:0007669"/>
    <property type="project" value="TreeGrafter"/>
</dbReference>
<dbReference type="GO" id="GO:0034707">
    <property type="term" value="C:chloride channel complex"/>
    <property type="evidence" value="ECO:0007669"/>
    <property type="project" value="UniProtKB-KW"/>
</dbReference>
<dbReference type="FunFam" id="3.10.580.10:FF:000026">
    <property type="entry name" value="Chloride channel protein"/>
    <property type="match status" value="1"/>
</dbReference>
<dbReference type="PRINTS" id="PR00762">
    <property type="entry name" value="CLCHANNEL"/>
</dbReference>
<dbReference type="AlphaFoldDB" id="A0A6J1L4L6"/>
<feature type="transmembrane region" description="Helical" evidence="14">
    <location>
        <begin position="556"/>
        <end position="577"/>
    </location>
</feature>
<evidence type="ECO:0000313" key="15">
    <source>
        <dbReference type="Proteomes" id="UP000504633"/>
    </source>
</evidence>
<keyword evidence="15" id="KW-1185">Reference proteome</keyword>
<dbReference type="InterPro" id="IPR014743">
    <property type="entry name" value="Cl-channel_core"/>
</dbReference>
<feature type="region of interest" description="Disordered" evidence="13">
    <location>
        <begin position="1027"/>
        <end position="1047"/>
    </location>
</feature>
<feature type="transmembrane region" description="Helical" evidence="14">
    <location>
        <begin position="517"/>
        <end position="536"/>
    </location>
</feature>
<dbReference type="Pfam" id="PF00654">
    <property type="entry name" value="Voltage_CLC"/>
    <property type="match status" value="1"/>
</dbReference>
<dbReference type="GO" id="GO:0005886">
    <property type="term" value="C:plasma membrane"/>
    <property type="evidence" value="ECO:0007669"/>
    <property type="project" value="TreeGrafter"/>
</dbReference>
<gene>
    <name evidence="16" type="primary">LOC111592002</name>
</gene>
<dbReference type="Gene3D" id="1.10.3080.10">
    <property type="entry name" value="Clc chloride channel"/>
    <property type="match status" value="1"/>
</dbReference>
<accession>A0A6J1L4L6</accession>
<feature type="transmembrane region" description="Helical" evidence="14">
    <location>
        <begin position="378"/>
        <end position="398"/>
    </location>
</feature>
<organism evidence="15 16">
    <name type="scientific">Drosophila hydei</name>
    <name type="common">Fruit fly</name>
    <dbReference type="NCBI Taxonomy" id="7224"/>
    <lineage>
        <taxon>Eukaryota</taxon>
        <taxon>Metazoa</taxon>
        <taxon>Ecdysozoa</taxon>
        <taxon>Arthropoda</taxon>
        <taxon>Hexapoda</taxon>
        <taxon>Insecta</taxon>
        <taxon>Pterygota</taxon>
        <taxon>Neoptera</taxon>
        <taxon>Endopterygota</taxon>
        <taxon>Diptera</taxon>
        <taxon>Brachycera</taxon>
        <taxon>Muscomorpha</taxon>
        <taxon>Ephydroidea</taxon>
        <taxon>Drosophilidae</taxon>
        <taxon>Drosophila</taxon>
    </lineage>
</organism>
<dbReference type="Proteomes" id="UP000504633">
    <property type="component" value="Unplaced"/>
</dbReference>
<evidence type="ECO:0000256" key="11">
    <source>
        <dbReference type="ARBA" id="ARBA00023214"/>
    </source>
</evidence>
<keyword evidence="3 14" id="KW-0812">Transmembrane</keyword>
<comment type="subcellular location">
    <subcellularLocation>
        <location evidence="1">Membrane</location>
        <topology evidence="1">Multi-pass membrane protein</topology>
    </subcellularLocation>
</comment>
<keyword evidence="7" id="KW-0406">Ion transport</keyword>
<feature type="transmembrane region" description="Helical" evidence="14">
    <location>
        <begin position="486"/>
        <end position="505"/>
    </location>
</feature>
<evidence type="ECO:0000256" key="1">
    <source>
        <dbReference type="ARBA" id="ARBA00004141"/>
    </source>
</evidence>
<proteinExistence type="predicted"/>
<dbReference type="FunFam" id="3.10.580.10:FF:000032">
    <property type="entry name" value="Chloride channel protein"/>
    <property type="match status" value="1"/>
</dbReference>
<keyword evidence="11" id="KW-0868">Chloride</keyword>
<dbReference type="FunFam" id="1.10.3080.10:FF:000003">
    <property type="entry name" value="Chloride channel 2"/>
    <property type="match status" value="1"/>
</dbReference>
<dbReference type="PANTHER" id="PTHR45720:SF10">
    <property type="entry name" value="CHLORIDE CHANNEL PROTEIN 2"/>
    <property type="match status" value="1"/>
</dbReference>
<dbReference type="GeneID" id="111592002"/>
<dbReference type="SUPFAM" id="SSF81340">
    <property type="entry name" value="Clc chloride channel"/>
    <property type="match status" value="1"/>
</dbReference>
<dbReference type="CDD" id="cd03683">
    <property type="entry name" value="ClC_1_like"/>
    <property type="match status" value="1"/>
</dbReference>
<evidence type="ECO:0000256" key="9">
    <source>
        <dbReference type="ARBA" id="ARBA00023136"/>
    </source>
</evidence>
<dbReference type="InterPro" id="IPR050970">
    <property type="entry name" value="Cl_channel_volt-gated"/>
</dbReference>
<keyword evidence="6 14" id="KW-1133">Transmembrane helix</keyword>
<feature type="transmembrane region" description="Helical" evidence="14">
    <location>
        <begin position="419"/>
        <end position="438"/>
    </location>
</feature>
<feature type="transmembrane region" description="Helical" evidence="14">
    <location>
        <begin position="148"/>
        <end position="165"/>
    </location>
</feature>